<dbReference type="Proteomes" id="UP000223968">
    <property type="component" value="Unassembled WGS sequence"/>
</dbReference>
<feature type="region of interest" description="Disordered" evidence="1">
    <location>
        <begin position="488"/>
        <end position="513"/>
    </location>
</feature>
<sequence length="659" mass="73032">MPHFQTFVAAISSAVIPGHHAPPLIFSSLLVYLTTVFAIVTSPSFKQTQQKDGRPGNSSGDVKGAKGSSELIAKAGKSKAASGRSPLSVLLTGIPSSRSKGASLATVGINILLALCSLDLLLRGHFLYPTDDLAFSRVGYVSPTTANILIREPDSTKLPIHISYQEIKGGQEAEPLEAGIIYSLNEDRDYTYPVTLTGLHPSTEYRYSFSNKQSGEFTTAPAAGSDAANRLTFLSSSCIKPNFPYNPFNHPLRIRGLELLSTIISKLPTLSRPSFMLFLGDFIYIDVPHRWGSSVSEYRNEYRRVYSSPSWYTGPEPAINIPWLHTLDDHEIANDWHLGNTTAPYPAAVDPYRHYHMSINPPIPDTPFAIPSNTTYFSFTNGPATFFMLDTRTYRSTPLHENSTMLGSAQLDSLLNFISHPEPAGVRWKIVTSSVPFTKNWRVGTEDTWGGFLVERRRIFEAIWRAERELGIRVVLLSGDRHEFGATRFPDPEALTASGDEEEEEEEEKSVSAGAGTGIHEFCTGPLSMFYIPANSYRQTDDEDVVIKYLPTGNVKAGIIHIDADGAGNSVLRYCLYVDEELVWEYRLVTPLVWEEEGRRGLPAGEMLLDRTAEFSAFEEVKRILGEVEGWARPGVQRVVDTVKERMLGLLTKEVGPEV</sequence>
<name>A0A2B7XMI2_9EURO</name>
<dbReference type="Gene3D" id="3.60.21.70">
    <property type="entry name" value="PhoD-like phosphatase"/>
    <property type="match status" value="1"/>
</dbReference>
<keyword evidence="4" id="KW-1185">Reference proteome</keyword>
<dbReference type="InterPro" id="IPR029052">
    <property type="entry name" value="Metallo-depent_PP-like"/>
</dbReference>
<evidence type="ECO:0000313" key="3">
    <source>
        <dbReference type="EMBL" id="PGH12984.1"/>
    </source>
</evidence>
<evidence type="ECO:0000256" key="1">
    <source>
        <dbReference type="SAM" id="MobiDB-lite"/>
    </source>
</evidence>
<dbReference type="OrthoDB" id="2100241at2759"/>
<dbReference type="PANTHER" id="PTHR43606:SF2">
    <property type="entry name" value="ALKALINE PHOSPHATASE FAMILY PROTEIN (AFU_ORTHOLOGUE AFUA_5G03860)"/>
    <property type="match status" value="1"/>
</dbReference>
<accession>A0A2B7XMI2</accession>
<feature type="domain" description="PhoD-like phosphatase metallophosphatase" evidence="2">
    <location>
        <begin position="272"/>
        <end position="544"/>
    </location>
</feature>
<protein>
    <recommendedName>
        <fullName evidence="2">PhoD-like phosphatase metallophosphatase domain-containing protein</fullName>
    </recommendedName>
</protein>
<dbReference type="Pfam" id="PF09423">
    <property type="entry name" value="PhoD"/>
    <property type="match status" value="1"/>
</dbReference>
<evidence type="ECO:0000313" key="4">
    <source>
        <dbReference type="Proteomes" id="UP000223968"/>
    </source>
</evidence>
<dbReference type="InterPro" id="IPR038607">
    <property type="entry name" value="PhoD-like_sf"/>
</dbReference>
<proteinExistence type="predicted"/>
<reference evidence="3 4" key="1">
    <citation type="submission" date="2017-10" db="EMBL/GenBank/DDBJ databases">
        <title>Comparative genomics in systemic dimorphic fungi from Ajellomycetaceae.</title>
        <authorList>
            <person name="Munoz J.F."/>
            <person name="Mcewen J.G."/>
            <person name="Clay O.K."/>
            <person name="Cuomo C.A."/>
        </authorList>
    </citation>
    <scope>NUCLEOTIDE SEQUENCE [LARGE SCALE GENOMIC DNA]</scope>
    <source>
        <strain evidence="3 4">UAMH5409</strain>
    </source>
</reference>
<dbReference type="CDD" id="cd07389">
    <property type="entry name" value="MPP_PhoD"/>
    <property type="match status" value="1"/>
</dbReference>
<evidence type="ECO:0000259" key="2">
    <source>
        <dbReference type="Pfam" id="PF09423"/>
    </source>
</evidence>
<dbReference type="SUPFAM" id="SSF56300">
    <property type="entry name" value="Metallo-dependent phosphatases"/>
    <property type="match status" value="1"/>
</dbReference>
<comment type="caution">
    <text evidence="3">The sequence shown here is derived from an EMBL/GenBank/DDBJ whole genome shotgun (WGS) entry which is preliminary data.</text>
</comment>
<dbReference type="EMBL" id="PDNB01000051">
    <property type="protein sequence ID" value="PGH12984.1"/>
    <property type="molecule type" value="Genomic_DNA"/>
</dbReference>
<gene>
    <name evidence="3" type="ORF">AJ79_03957</name>
</gene>
<dbReference type="AlphaFoldDB" id="A0A2B7XMI2"/>
<feature type="compositionally biased region" description="Acidic residues" evidence="1">
    <location>
        <begin position="499"/>
        <end position="508"/>
    </location>
</feature>
<dbReference type="PANTHER" id="PTHR43606">
    <property type="entry name" value="PHOSPHATASE, PUTATIVE (AFU_ORTHOLOGUE AFUA_6G08710)-RELATED"/>
    <property type="match status" value="1"/>
</dbReference>
<dbReference type="InterPro" id="IPR052900">
    <property type="entry name" value="Phospholipid_Metab_Enz"/>
</dbReference>
<dbReference type="InterPro" id="IPR018946">
    <property type="entry name" value="PhoD-like_MPP"/>
</dbReference>
<organism evidence="3 4">
    <name type="scientific">Helicocarpus griseus UAMH5409</name>
    <dbReference type="NCBI Taxonomy" id="1447875"/>
    <lineage>
        <taxon>Eukaryota</taxon>
        <taxon>Fungi</taxon>
        <taxon>Dikarya</taxon>
        <taxon>Ascomycota</taxon>
        <taxon>Pezizomycotina</taxon>
        <taxon>Eurotiomycetes</taxon>
        <taxon>Eurotiomycetidae</taxon>
        <taxon>Onygenales</taxon>
        <taxon>Ajellomycetaceae</taxon>
        <taxon>Helicocarpus</taxon>
    </lineage>
</organism>
<dbReference type="STRING" id="1447875.A0A2B7XMI2"/>